<keyword evidence="9" id="KW-0378">Hydrolase</keyword>
<dbReference type="SUPFAM" id="SSF52540">
    <property type="entry name" value="P-loop containing nucleoside triphosphate hydrolases"/>
    <property type="match status" value="1"/>
</dbReference>
<evidence type="ECO:0000256" key="8">
    <source>
        <dbReference type="ARBA" id="ARBA00024036"/>
    </source>
</evidence>
<comment type="similarity">
    <text evidence="2">In the C-terminal section; belongs to the Mrp/NBP35 ATP-binding proteins family.</text>
</comment>
<dbReference type="EMBL" id="FR687359">
    <property type="protein sequence ID" value="CBW74141.1"/>
    <property type="molecule type" value="Genomic_DNA"/>
</dbReference>
<dbReference type="InterPro" id="IPR034904">
    <property type="entry name" value="FSCA_dom_sf"/>
</dbReference>
<sequence>MRSVPREAPFGNATQQFFAISGVRFDATPRARFDAHGRCWTSGWNTLSNGATMTIDRAQIDAVLHGVIDPNTAEPITAGKGVRNVAIDGDTVSLEVVLGYPAKSQYALIQARVEQALRAVQGVAHLHVAVSHQIVAHAVQRGVQLLPNVRNIVAVASGKGGVGKSTTAANLALALAAEGASVGVLDADIYGPSQPTMLGIDGRPASEDGKTMIPLEGHGVQANSIGFLVEQDNPMVWRGPMVTSALEQLLRQTNWRDLDYLIVDMPPGTGDIQLTLAQRVPVTGAVIVTTPQDIALLDARKGLKMFEKVGVPILGVVENMSIHICSHCGHAEPIFGAGGGERLCAQYGVPFLGSLPLDIGDPRAGRCGASDGGRRPARTHRRSVSRHGPPGRNPDCEAVA</sequence>
<feature type="binding site" evidence="9">
    <location>
        <begin position="158"/>
        <end position="165"/>
    </location>
    <ligand>
        <name>ATP</name>
        <dbReference type="ChEBI" id="CHEBI:30616"/>
    </ligand>
</feature>
<name>E5ANF9_MYCRK</name>
<dbReference type="Pfam" id="PF01883">
    <property type="entry name" value="FeS_assembly_P"/>
    <property type="match status" value="1"/>
</dbReference>
<feature type="compositionally biased region" description="Basic residues" evidence="10">
    <location>
        <begin position="375"/>
        <end position="385"/>
    </location>
</feature>
<dbReference type="PANTHER" id="PTHR42961">
    <property type="entry name" value="IRON-SULFUR PROTEIN NUBPL"/>
    <property type="match status" value="1"/>
</dbReference>
<dbReference type="NCBIfam" id="NF008669">
    <property type="entry name" value="PRK11670.1"/>
    <property type="match status" value="1"/>
</dbReference>
<evidence type="ECO:0000256" key="10">
    <source>
        <dbReference type="SAM" id="MobiDB-lite"/>
    </source>
</evidence>
<dbReference type="GO" id="GO:0005829">
    <property type="term" value="C:cytosol"/>
    <property type="evidence" value="ECO:0007669"/>
    <property type="project" value="TreeGrafter"/>
</dbReference>
<dbReference type="InterPro" id="IPR027417">
    <property type="entry name" value="P-loop_NTPase"/>
</dbReference>
<comment type="similarity">
    <text evidence="8 9">Belongs to the Mrp/NBP35 ATP-binding proteins family.</text>
</comment>
<dbReference type="GO" id="GO:0046872">
    <property type="term" value="F:metal ion binding"/>
    <property type="evidence" value="ECO:0007669"/>
    <property type="project" value="UniProtKB-KW"/>
</dbReference>
<dbReference type="Pfam" id="PF10609">
    <property type="entry name" value="ParA"/>
    <property type="match status" value="1"/>
</dbReference>
<dbReference type="AlphaFoldDB" id="E5ANF9"/>
<evidence type="ECO:0000256" key="5">
    <source>
        <dbReference type="ARBA" id="ARBA00022840"/>
    </source>
</evidence>
<dbReference type="SUPFAM" id="SSF117916">
    <property type="entry name" value="Fe-S cluster assembly (FSCA) domain-like"/>
    <property type="match status" value="1"/>
</dbReference>
<evidence type="ECO:0000256" key="1">
    <source>
        <dbReference type="ARBA" id="ARBA00007352"/>
    </source>
</evidence>
<dbReference type="CDD" id="cd02037">
    <property type="entry name" value="Mrp_NBP35"/>
    <property type="match status" value="1"/>
</dbReference>
<dbReference type="GO" id="GO:0140663">
    <property type="term" value="F:ATP-dependent FeS chaperone activity"/>
    <property type="evidence" value="ECO:0007669"/>
    <property type="project" value="InterPro"/>
</dbReference>
<gene>
    <name evidence="12" type="ordered locus">RBRH_03125</name>
</gene>
<reference evidence="12 13" key="1">
    <citation type="journal article" date="2011" name="J. Bacteriol.">
        <title>Complete genome sequence of Burkholderia rhizoxinica, an endosymbiont of Rhizopus microsporus.</title>
        <authorList>
            <person name="Lackner G."/>
            <person name="Moebius N."/>
            <person name="Partida-Martinez L."/>
            <person name="Hertweck C."/>
        </authorList>
    </citation>
    <scope>NUCLEOTIDE SEQUENCE [LARGE SCALE GENOMIC DNA]</scope>
    <source>
        <strain evidence="13">DSM 19002 / CIP 109453 / HKI 454</strain>
    </source>
</reference>
<dbReference type="GO" id="GO:0051539">
    <property type="term" value="F:4 iron, 4 sulfur cluster binding"/>
    <property type="evidence" value="ECO:0007669"/>
    <property type="project" value="TreeGrafter"/>
</dbReference>
<dbReference type="PANTHER" id="PTHR42961:SF2">
    <property type="entry name" value="IRON-SULFUR PROTEIN NUBPL"/>
    <property type="match status" value="1"/>
</dbReference>
<keyword evidence="5 9" id="KW-0067">ATP-binding</keyword>
<comment type="function">
    <text evidence="9">Binds and transfers iron-sulfur (Fe-S) clusters to target apoproteins. Can hydrolyze ATP.</text>
</comment>
<dbReference type="GO" id="GO:0016887">
    <property type="term" value="F:ATP hydrolysis activity"/>
    <property type="evidence" value="ECO:0007669"/>
    <property type="project" value="UniProtKB-UniRule"/>
</dbReference>
<evidence type="ECO:0000256" key="6">
    <source>
        <dbReference type="ARBA" id="ARBA00023004"/>
    </source>
</evidence>
<evidence type="ECO:0000256" key="3">
    <source>
        <dbReference type="ARBA" id="ARBA00022723"/>
    </source>
</evidence>
<dbReference type="Gene3D" id="3.30.300.130">
    <property type="entry name" value="Fe-S cluster assembly (FSCA)"/>
    <property type="match status" value="1"/>
</dbReference>
<evidence type="ECO:0000256" key="7">
    <source>
        <dbReference type="ARBA" id="ARBA00023014"/>
    </source>
</evidence>
<dbReference type="InterPro" id="IPR000808">
    <property type="entry name" value="Mrp-like_CS"/>
</dbReference>
<comment type="similarity">
    <text evidence="1">In the N-terminal section; belongs to the MIP18 family.</text>
</comment>
<evidence type="ECO:0000313" key="13">
    <source>
        <dbReference type="Proteomes" id="UP000007437"/>
    </source>
</evidence>
<dbReference type="InterPro" id="IPR019591">
    <property type="entry name" value="Mrp/NBP35_ATP-bd"/>
</dbReference>
<evidence type="ECO:0000313" key="12">
    <source>
        <dbReference type="EMBL" id="CBW74141.1"/>
    </source>
</evidence>
<dbReference type="KEGG" id="brh:RBRH_03125"/>
<dbReference type="HAMAP" id="MF_02040">
    <property type="entry name" value="Mrp_NBP35"/>
    <property type="match status" value="1"/>
</dbReference>
<dbReference type="GO" id="GO:0016226">
    <property type="term" value="P:iron-sulfur cluster assembly"/>
    <property type="evidence" value="ECO:0007669"/>
    <property type="project" value="InterPro"/>
</dbReference>
<evidence type="ECO:0000259" key="11">
    <source>
        <dbReference type="Pfam" id="PF01883"/>
    </source>
</evidence>
<dbReference type="PROSITE" id="PS01215">
    <property type="entry name" value="MRP"/>
    <property type="match status" value="1"/>
</dbReference>
<feature type="region of interest" description="Disordered" evidence="10">
    <location>
        <begin position="366"/>
        <end position="400"/>
    </location>
</feature>
<dbReference type="InterPro" id="IPR002744">
    <property type="entry name" value="MIP18-like"/>
</dbReference>
<proteinExistence type="inferred from homology"/>
<evidence type="ECO:0000256" key="4">
    <source>
        <dbReference type="ARBA" id="ARBA00022741"/>
    </source>
</evidence>
<keyword evidence="3 9" id="KW-0479">Metal-binding</keyword>
<accession>E5ANF9</accession>
<keyword evidence="4 9" id="KW-0547">Nucleotide-binding</keyword>
<dbReference type="eggNOG" id="COG0489">
    <property type="taxonomic scope" value="Bacteria"/>
</dbReference>
<protein>
    <recommendedName>
        <fullName evidence="9">Iron-sulfur cluster carrier protein</fullName>
    </recommendedName>
</protein>
<dbReference type="HOGENOM" id="CLU_024839_0_0_4"/>
<dbReference type="Proteomes" id="UP000007437">
    <property type="component" value="Chromosome"/>
</dbReference>
<dbReference type="Gene3D" id="3.40.50.300">
    <property type="entry name" value="P-loop containing nucleotide triphosphate hydrolases"/>
    <property type="match status" value="1"/>
</dbReference>
<dbReference type="GO" id="GO:0005524">
    <property type="term" value="F:ATP binding"/>
    <property type="evidence" value="ECO:0007669"/>
    <property type="project" value="UniProtKB-UniRule"/>
</dbReference>
<evidence type="ECO:0000256" key="9">
    <source>
        <dbReference type="HAMAP-Rule" id="MF_02040"/>
    </source>
</evidence>
<dbReference type="InterPro" id="IPR033756">
    <property type="entry name" value="YlxH/NBP35"/>
</dbReference>
<dbReference type="STRING" id="882378.RBRH_03125"/>
<organism evidence="12 13">
    <name type="scientific">Mycetohabitans rhizoxinica (strain DSM 19002 / CIP 109453 / HKI 454)</name>
    <name type="common">Paraburkholderia rhizoxinica</name>
    <dbReference type="NCBI Taxonomy" id="882378"/>
    <lineage>
        <taxon>Bacteria</taxon>
        <taxon>Pseudomonadati</taxon>
        <taxon>Pseudomonadota</taxon>
        <taxon>Betaproteobacteria</taxon>
        <taxon>Burkholderiales</taxon>
        <taxon>Burkholderiaceae</taxon>
        <taxon>Mycetohabitans</taxon>
    </lineage>
</organism>
<keyword evidence="6 9" id="KW-0408">Iron</keyword>
<dbReference type="FunFam" id="3.40.50.300:FF:000418">
    <property type="entry name" value="Iron-sulfur cluster carrier protein"/>
    <property type="match status" value="1"/>
</dbReference>
<dbReference type="InterPro" id="IPR044304">
    <property type="entry name" value="NUBPL-like"/>
</dbReference>
<comment type="subunit">
    <text evidence="9">Homodimer.</text>
</comment>
<evidence type="ECO:0000256" key="2">
    <source>
        <dbReference type="ARBA" id="ARBA00008205"/>
    </source>
</evidence>
<feature type="domain" description="MIP18 family-like" evidence="11">
    <location>
        <begin position="57"/>
        <end position="124"/>
    </location>
</feature>
<keyword evidence="7 9" id="KW-0411">Iron-sulfur</keyword>